<dbReference type="InterPro" id="IPR051478">
    <property type="entry name" value="Beta-lactamase-like_AB/R"/>
</dbReference>
<dbReference type="AlphaFoldDB" id="A0AA38SMY0"/>
<dbReference type="InterPro" id="IPR012338">
    <property type="entry name" value="Beta-lactam/transpept-like"/>
</dbReference>
<organism evidence="5 6">
    <name type="scientific">Coniochaeta hoffmannii</name>
    <dbReference type="NCBI Taxonomy" id="91930"/>
    <lineage>
        <taxon>Eukaryota</taxon>
        <taxon>Fungi</taxon>
        <taxon>Dikarya</taxon>
        <taxon>Ascomycota</taxon>
        <taxon>Pezizomycotina</taxon>
        <taxon>Sordariomycetes</taxon>
        <taxon>Sordariomycetidae</taxon>
        <taxon>Coniochaetales</taxon>
        <taxon>Coniochaetaceae</taxon>
        <taxon>Coniochaeta</taxon>
    </lineage>
</organism>
<dbReference type="Pfam" id="PF00144">
    <property type="entry name" value="Beta-lactamase"/>
    <property type="match status" value="1"/>
</dbReference>
<feature type="chain" id="PRO_5041232540" evidence="2">
    <location>
        <begin position="20"/>
        <end position="606"/>
    </location>
</feature>
<accession>A0AA38SMY0</accession>
<feature type="signal peptide" evidence="2">
    <location>
        <begin position="1"/>
        <end position="19"/>
    </location>
</feature>
<evidence type="ECO:0000256" key="1">
    <source>
        <dbReference type="ARBA" id="ARBA00038473"/>
    </source>
</evidence>
<dbReference type="InterPro" id="IPR001466">
    <property type="entry name" value="Beta-lactam-related"/>
</dbReference>
<dbReference type="Gene3D" id="3.40.710.10">
    <property type="entry name" value="DD-peptidase/beta-lactamase superfamily"/>
    <property type="match status" value="1"/>
</dbReference>
<evidence type="ECO:0000259" key="4">
    <source>
        <dbReference type="Pfam" id="PF26335"/>
    </source>
</evidence>
<dbReference type="EMBL" id="JANBVN010000001">
    <property type="protein sequence ID" value="KAJ9165787.1"/>
    <property type="molecule type" value="Genomic_DNA"/>
</dbReference>
<dbReference type="PANTHER" id="PTHR22935:SF95">
    <property type="entry name" value="BETA-LACTAMASE-LIKE 1-RELATED"/>
    <property type="match status" value="1"/>
</dbReference>
<reference evidence="5" key="1">
    <citation type="submission" date="2022-07" db="EMBL/GenBank/DDBJ databases">
        <title>Fungi with potential for degradation of polypropylene.</title>
        <authorList>
            <person name="Gostincar C."/>
        </authorList>
    </citation>
    <scope>NUCLEOTIDE SEQUENCE</scope>
    <source>
        <strain evidence="5">EXF-13287</strain>
    </source>
</reference>
<evidence type="ECO:0000256" key="2">
    <source>
        <dbReference type="SAM" id="SignalP"/>
    </source>
</evidence>
<dbReference type="SUPFAM" id="SSF56601">
    <property type="entry name" value="beta-lactamase/transpeptidase-like"/>
    <property type="match status" value="1"/>
</dbReference>
<keyword evidence="6" id="KW-1185">Reference proteome</keyword>
<evidence type="ECO:0000259" key="3">
    <source>
        <dbReference type="Pfam" id="PF00144"/>
    </source>
</evidence>
<feature type="domain" description="Beta-lactamase-like ARB-00930-like C-terminal" evidence="4">
    <location>
        <begin position="441"/>
        <end position="598"/>
    </location>
</feature>
<evidence type="ECO:0000313" key="6">
    <source>
        <dbReference type="Proteomes" id="UP001174691"/>
    </source>
</evidence>
<dbReference type="PANTHER" id="PTHR22935">
    <property type="entry name" value="PENICILLIN-BINDING PROTEIN"/>
    <property type="match status" value="1"/>
</dbReference>
<dbReference type="InterPro" id="IPR058664">
    <property type="entry name" value="ARB_00930-like_C"/>
</dbReference>
<feature type="domain" description="Beta-lactamase-related" evidence="3">
    <location>
        <begin position="96"/>
        <end position="420"/>
    </location>
</feature>
<comment type="similarity">
    <text evidence="1">Belongs to the beta-lactamase family.</text>
</comment>
<dbReference type="Pfam" id="PF26335">
    <property type="entry name" value="ARB_00930_C"/>
    <property type="match status" value="1"/>
</dbReference>
<keyword evidence="2" id="KW-0732">Signal</keyword>
<protein>
    <submittedName>
        <fullName evidence="5">Beta-lactamase/transpeptidase-like protein</fullName>
    </submittedName>
</protein>
<comment type="caution">
    <text evidence="5">The sequence shown here is derived from an EMBL/GenBank/DDBJ whole genome shotgun (WGS) entry which is preliminary data.</text>
</comment>
<proteinExistence type="inferred from homology"/>
<gene>
    <name evidence="5" type="ORF">NKR19_g38</name>
</gene>
<evidence type="ECO:0000313" key="5">
    <source>
        <dbReference type="EMBL" id="KAJ9165787.1"/>
    </source>
</evidence>
<sequence>MLRYTLLRLCLVAIAVVSALECHQHGPILPRPRRLTKSKVFQDALQNLTESLEAAVTGKIRSGWEIRNVSLSISVVTLDQPDPATPAWEYHHLASGNVNGTKAIDKNSQYLIGSISKVISDAILLRSGIDIDDPVTKYIPVLNTAFSPIDWDAITLRALASQLSGIPPNYGFSEYYYLKDYFEYLGYPHLNDSAYSECGIIGLNGGCTRDQFLQGMQTLHPVAPPMSRPVYSNIAFTLFTYALESHTGKSYPELLHDLITVPLNMPNTLATPGNDSLAVIPPVANSWGTNYGDAAPGGGLVSTLADVSAFVAAVLDRSVLGGSGPRSRVREWLQPRTFAGSFASFVGMPWEIFRPPPGLLFPGYDESSGTGGGGHTVTVYAKDGAAYGYRSRIGVLDEFGVGFVVLSAGDTSALTVVVDAVLATLVPAVDAAAREETVVMGYPGSFVGKSSPDTGSVTFNATMALDGNSLVLKEMLRNGTDMLVALREVYAVTIELFLPSSLESAGIWRLYPADLETRNGTLDGREVVREDWRLWFDVKLDMDSELPGKGISAHDCTSWQLADWLYYGGEPMDRVVFVKDAETGEVLGLEVPYLRSGVLARGGDSA</sequence>
<name>A0AA38SMY0_9PEZI</name>
<dbReference type="Proteomes" id="UP001174691">
    <property type="component" value="Unassembled WGS sequence"/>
</dbReference>